<keyword evidence="2" id="KW-1185">Reference proteome</keyword>
<reference evidence="1 2" key="1">
    <citation type="journal article" date="2023" name="Science">
        <title>Complex scaffold remodeling in plant triterpene biosynthesis.</title>
        <authorList>
            <person name="De La Pena R."/>
            <person name="Hodgson H."/>
            <person name="Liu J.C."/>
            <person name="Stephenson M.J."/>
            <person name="Martin A.C."/>
            <person name="Owen C."/>
            <person name="Harkess A."/>
            <person name="Leebens-Mack J."/>
            <person name="Jimenez L.E."/>
            <person name="Osbourn A."/>
            <person name="Sattely E.S."/>
        </authorList>
    </citation>
    <scope>NUCLEOTIDE SEQUENCE [LARGE SCALE GENOMIC DNA]</scope>
    <source>
        <strain evidence="2">cv. JPN11</strain>
        <tissue evidence="1">Leaf</tissue>
    </source>
</reference>
<accession>A0ACC1YGU2</accession>
<evidence type="ECO:0000313" key="2">
    <source>
        <dbReference type="Proteomes" id="UP001164539"/>
    </source>
</evidence>
<gene>
    <name evidence="1" type="ORF">OWV82_005830</name>
</gene>
<sequence length="1659" mass="185772">MAYNYSGFGRNSGPSVPAKHVPSFGQISRAPSPSFPTLAPAPVPVPVPSPSSRVREAVERTRSPPVPFGNSASTTRPYQAFSGRRPEASQRVLSPPSAFDNPRPSGVPYPSVGVRRPIEPPQRLNDGQRTFFRDYDARAHLRPSAVTSFVPSSNFGTNTTAKNARFPELKTTRSPPLLSGDEFSRNSSQSTISRPAVSSSMRNDNAKLVGNYPNSQPQQDQFRDSPHANSCLNERSFMQQVADVRGPKRTRSPPITSFNGVSWESSQFVSDSKRPNTLSTTNSQGPQRSVPSSNNAVAAATKSNISSAPKRTRSPPLPSTGEGLQDNTNFTQSDVEREIQAKAKRLARFKVELSENVEVSPDVVDQRFSTLRREQAVVEKQKSIDGNPIESAKDYPNDNTLPDYEDSAACVIIGLCPDMCPESERGERERKGDLDQYERLDGDRNQTSKCLAVKKYNRTAEREANLIRPMPILQKTVGYLLDLLDQPYDKSFLGLYNFLWDRMRAVRMDLRMQHIFNQEAIAMLEQMIRLHIIAMHELCEYTKGEGFIEGFDAHLNIEQMNKTSVELFQMYDDHRKKGMNIPTEKEFRGYYALLKLDKHPGYKVEPAELSLDLAKMTPEIRQTPEVLFARDVARACRTGNFIAFFRLARKASYLQACLMHAHFAKLRTQALASLHSGLQNNQGLPVTHVGRWLGMEEEDIGSLLEYHGFLIKEFEEPYMVKEGPFLNSDKDYPTKCSKLVLSKRSEKMVEDVSASSQVTSVPAEATKVIQLDKTYKPAIKAIHSAGAKVSVPVVDEEMSDPVAISSPKYSMAMEPIIEASMVDQHCQDDNQAIAASIFPWGLSVAHNSPNYEPGKVMTEEKQNGDALFRISSEKKMFVGPESSPRQHMPRSAVVERSPSSKRYDYSVESSPSELASRTAVPERSPSSKIYDYSVESSPRQLVARMAVPDRSPSSKRYDYSVENSLPQGVGINNFAYEEPQDTQEENENNDVIEDEKVEVIANHLAEEVALAKLKLILRLWRRRTLKLKELREQRQLAANAALSSLSLGPPIRHNNDQPSIYDEFDIDLVMRERSERHERSWSRLNVSDVIAGILGRRNSKAKCLCWKMVVCSPKDSSEMDKRVSHLAAEQWLFSKLMPSEKNDDDVVISSPGLSIWKKYVPSQSDTDLTCCFSIVKEMKFDHLNDTVSGASAILFLASESIPWKLQKVQLHNLVMSIPSGSCLPLLILSCSYDKEVLDPCAVIINELGLNEIDKSRVNSFLVKFLIGNQQGGDFDGFFSDEQLREGLQWLASESPLQPVVCYVKTRELILTHLSSALEVLGRLSDYEVSPNHCISAFSDALDQSLGEIVAAAKTNPSNLPCPEIALVMDSGDENFPTLGWSSVARIQPLECALRELKLPAFANDISFLSRGSKMSKEIENQRLQLENCLISYLTKSSEMMGVPMARKEASIMLQRSTRLELHDLSYYIVPKWVMIFRRIFNWRLMILNNGALSSSYVLEQHFVSNTSGDLDNLGLEDRVPSPCSLSHPSLDEMMDVGFINNQSQDEIVEGSCSPLSIQRADSQPQVDHYPPAVASNNFVDNIQDCANTNNSMEYERNSSEKSKLNVANDISCIMSRLNSTTSEIAVSRTLTKEADNLSKLFEQCNLVQNTNEKKLCFYF</sequence>
<comment type="caution">
    <text evidence="1">The sequence shown here is derived from an EMBL/GenBank/DDBJ whole genome shotgun (WGS) entry which is preliminary data.</text>
</comment>
<organism evidence="1 2">
    <name type="scientific">Melia azedarach</name>
    <name type="common">Chinaberry tree</name>
    <dbReference type="NCBI Taxonomy" id="155640"/>
    <lineage>
        <taxon>Eukaryota</taxon>
        <taxon>Viridiplantae</taxon>
        <taxon>Streptophyta</taxon>
        <taxon>Embryophyta</taxon>
        <taxon>Tracheophyta</taxon>
        <taxon>Spermatophyta</taxon>
        <taxon>Magnoliopsida</taxon>
        <taxon>eudicotyledons</taxon>
        <taxon>Gunneridae</taxon>
        <taxon>Pentapetalae</taxon>
        <taxon>rosids</taxon>
        <taxon>malvids</taxon>
        <taxon>Sapindales</taxon>
        <taxon>Meliaceae</taxon>
        <taxon>Melia</taxon>
    </lineage>
</organism>
<name>A0ACC1YGU2_MELAZ</name>
<evidence type="ECO:0000313" key="1">
    <source>
        <dbReference type="EMBL" id="KAJ4722308.1"/>
    </source>
</evidence>
<protein>
    <submittedName>
        <fullName evidence="1">SAC3 family protein B</fullName>
    </submittedName>
</protein>
<dbReference type="Proteomes" id="UP001164539">
    <property type="component" value="Chromosome 3"/>
</dbReference>
<dbReference type="EMBL" id="CM051396">
    <property type="protein sequence ID" value="KAJ4722308.1"/>
    <property type="molecule type" value="Genomic_DNA"/>
</dbReference>
<proteinExistence type="predicted"/>